<evidence type="ECO:0000256" key="4">
    <source>
        <dbReference type="ARBA" id="ARBA00023163"/>
    </source>
</evidence>
<dbReference type="PROSITE" id="PS50931">
    <property type="entry name" value="HTH_LYSR"/>
    <property type="match status" value="1"/>
</dbReference>
<keyword evidence="3 6" id="KW-0238">DNA-binding</keyword>
<evidence type="ECO:0000259" key="5">
    <source>
        <dbReference type="PROSITE" id="PS50931"/>
    </source>
</evidence>
<keyword evidence="4" id="KW-0804">Transcription</keyword>
<dbReference type="SUPFAM" id="SSF53850">
    <property type="entry name" value="Periplasmic binding protein-like II"/>
    <property type="match status" value="1"/>
</dbReference>
<dbReference type="Pfam" id="PF00126">
    <property type="entry name" value="HTH_1"/>
    <property type="match status" value="1"/>
</dbReference>
<proteinExistence type="inferred from homology"/>
<dbReference type="InterPro" id="IPR000847">
    <property type="entry name" value="LysR_HTH_N"/>
</dbReference>
<dbReference type="CDD" id="cd08438">
    <property type="entry name" value="PBP2_CidR"/>
    <property type="match status" value="1"/>
</dbReference>
<accession>A0A852T6K7</accession>
<protein>
    <submittedName>
        <fullName evidence="6">DNA-binding transcriptional LysR family regulator</fullName>
    </submittedName>
</protein>
<gene>
    <name evidence="6" type="ORF">F4694_000224</name>
</gene>
<dbReference type="AlphaFoldDB" id="A0A852T6K7"/>
<dbReference type="PANTHER" id="PTHR30419">
    <property type="entry name" value="HTH-TYPE TRANSCRIPTIONAL REGULATOR YBHD"/>
    <property type="match status" value="1"/>
</dbReference>
<feature type="domain" description="HTH lysR-type" evidence="5">
    <location>
        <begin position="1"/>
        <end position="58"/>
    </location>
</feature>
<evidence type="ECO:0000313" key="7">
    <source>
        <dbReference type="Proteomes" id="UP000548423"/>
    </source>
</evidence>
<dbReference type="InterPro" id="IPR050950">
    <property type="entry name" value="HTH-type_LysR_regulators"/>
</dbReference>
<evidence type="ECO:0000256" key="2">
    <source>
        <dbReference type="ARBA" id="ARBA00023015"/>
    </source>
</evidence>
<keyword evidence="2" id="KW-0805">Transcription regulation</keyword>
<dbReference type="PRINTS" id="PR00039">
    <property type="entry name" value="HTHLYSR"/>
</dbReference>
<dbReference type="FunFam" id="1.10.10.10:FF:000001">
    <property type="entry name" value="LysR family transcriptional regulator"/>
    <property type="match status" value="1"/>
</dbReference>
<sequence>MELRDLRSFIEVVIHQSFTKAAAHSYLSQPSFSKAVKKLEEELNVELFDRSTRHLRLTDAGQIVYEQAQKAVESLSEITNLLDDLKNVTSGEIRIGIPPLIGTLFFPTIAMRVQEKYPNVSLHLVERGAKLIGQLVENGQVDLGIIVLPADTSKFNVQPFITDEFVLYVHKNHLMAKRNTVEITELKEEKFILFSDEFTLHDYIKNVCIEAGFIPEVSYQSSQWDLILELVSSQFGVTLLPKSIYSKQNNPNVHIVPLAEPTLYWRLGIITKKDAYHSFALREVLKMF</sequence>
<evidence type="ECO:0000256" key="3">
    <source>
        <dbReference type="ARBA" id="ARBA00023125"/>
    </source>
</evidence>
<dbReference type="GO" id="GO:0003700">
    <property type="term" value="F:DNA-binding transcription factor activity"/>
    <property type="evidence" value="ECO:0007669"/>
    <property type="project" value="InterPro"/>
</dbReference>
<name>A0A852T6K7_9BACI</name>
<dbReference type="SUPFAM" id="SSF46785">
    <property type="entry name" value="Winged helix' DNA-binding domain"/>
    <property type="match status" value="1"/>
</dbReference>
<reference evidence="7" key="2">
    <citation type="submission" date="2020-08" db="EMBL/GenBank/DDBJ databases">
        <title>The Agave Microbiome: Exploring the role of microbial communities in plant adaptations to desert environments.</title>
        <authorList>
            <person name="Partida-Martinez L.P."/>
        </authorList>
    </citation>
    <scope>NUCLEOTIDE SEQUENCE [LARGE SCALE GENOMIC DNA]</scope>
    <source>
        <strain evidence="7">AT2.8</strain>
    </source>
</reference>
<dbReference type="InterPro" id="IPR036388">
    <property type="entry name" value="WH-like_DNA-bd_sf"/>
</dbReference>
<dbReference type="GO" id="GO:0005829">
    <property type="term" value="C:cytosol"/>
    <property type="evidence" value="ECO:0007669"/>
    <property type="project" value="TreeGrafter"/>
</dbReference>
<reference evidence="7" key="1">
    <citation type="submission" date="2020-07" db="EMBL/GenBank/DDBJ databases">
        <authorList>
            <person name="Partida-Martinez L."/>
            <person name="Huntemann M."/>
            <person name="Clum A."/>
            <person name="Wang J."/>
            <person name="Palaniappan K."/>
            <person name="Ritter S."/>
            <person name="Chen I.-M."/>
            <person name="Stamatis D."/>
            <person name="Reddy T."/>
            <person name="O'Malley R."/>
            <person name="Daum C."/>
            <person name="Shapiro N."/>
            <person name="Ivanova N."/>
            <person name="Kyrpides N."/>
            <person name="Woyke T."/>
        </authorList>
    </citation>
    <scope>NUCLEOTIDE SEQUENCE [LARGE SCALE GENOMIC DNA]</scope>
    <source>
        <strain evidence="7">AT2.8</strain>
    </source>
</reference>
<comment type="similarity">
    <text evidence="1">Belongs to the LysR transcriptional regulatory family.</text>
</comment>
<dbReference type="Pfam" id="PF03466">
    <property type="entry name" value="LysR_substrate"/>
    <property type="match status" value="1"/>
</dbReference>
<dbReference type="Gene3D" id="3.40.190.290">
    <property type="match status" value="1"/>
</dbReference>
<evidence type="ECO:0000313" key="6">
    <source>
        <dbReference type="EMBL" id="NYE03505.1"/>
    </source>
</evidence>
<dbReference type="PANTHER" id="PTHR30419:SF8">
    <property type="entry name" value="NITROGEN ASSIMILATION TRANSCRIPTIONAL ACTIVATOR-RELATED"/>
    <property type="match status" value="1"/>
</dbReference>
<dbReference type="EMBL" id="JACCBX010000001">
    <property type="protein sequence ID" value="NYE03505.1"/>
    <property type="molecule type" value="Genomic_DNA"/>
</dbReference>
<organism evidence="6 7">
    <name type="scientific">Neobacillus niacini</name>
    <dbReference type="NCBI Taxonomy" id="86668"/>
    <lineage>
        <taxon>Bacteria</taxon>
        <taxon>Bacillati</taxon>
        <taxon>Bacillota</taxon>
        <taxon>Bacilli</taxon>
        <taxon>Bacillales</taxon>
        <taxon>Bacillaceae</taxon>
        <taxon>Neobacillus</taxon>
    </lineage>
</organism>
<dbReference type="Gene3D" id="1.10.10.10">
    <property type="entry name" value="Winged helix-like DNA-binding domain superfamily/Winged helix DNA-binding domain"/>
    <property type="match status" value="1"/>
</dbReference>
<dbReference type="Proteomes" id="UP000548423">
    <property type="component" value="Unassembled WGS sequence"/>
</dbReference>
<dbReference type="GO" id="GO:0003677">
    <property type="term" value="F:DNA binding"/>
    <property type="evidence" value="ECO:0007669"/>
    <property type="project" value="UniProtKB-KW"/>
</dbReference>
<dbReference type="InterPro" id="IPR036390">
    <property type="entry name" value="WH_DNA-bd_sf"/>
</dbReference>
<evidence type="ECO:0000256" key="1">
    <source>
        <dbReference type="ARBA" id="ARBA00009437"/>
    </source>
</evidence>
<comment type="caution">
    <text evidence="6">The sequence shown here is derived from an EMBL/GenBank/DDBJ whole genome shotgun (WGS) entry which is preliminary data.</text>
</comment>
<dbReference type="InterPro" id="IPR005119">
    <property type="entry name" value="LysR_subst-bd"/>
</dbReference>